<dbReference type="Proteomes" id="UP000095647">
    <property type="component" value="Unassembled WGS sequence"/>
</dbReference>
<evidence type="ECO:0000313" key="1">
    <source>
        <dbReference type="EMBL" id="CUN90479.1"/>
    </source>
</evidence>
<dbReference type="Proteomes" id="UP000193664">
    <property type="component" value="Unassembled WGS sequence"/>
</dbReference>
<evidence type="ECO:0000313" key="4">
    <source>
        <dbReference type="Proteomes" id="UP000095647"/>
    </source>
</evidence>
<accession>A0A173YXG0</accession>
<evidence type="ECO:0000313" key="6">
    <source>
        <dbReference type="Proteomes" id="UP000193664"/>
    </source>
</evidence>
<protein>
    <submittedName>
        <fullName evidence="1">Aldo/keto reductase</fullName>
        <ecNumber evidence="1">1.1.1.188</ecNumber>
    </submittedName>
    <submittedName>
        <fullName evidence="2">NADP-dependent aryl-alcohol dehydrogenase</fullName>
    </submittedName>
</protein>
<sequence length="31" mass="3237">MTDMSYAPLGWSGIQVSKVCLGGMSFGKTSP</sequence>
<dbReference type="EMBL" id="CYYI01000006">
    <property type="protein sequence ID" value="CUN90479.1"/>
    <property type="molecule type" value="Genomic_DNA"/>
</dbReference>
<dbReference type="Proteomes" id="UP000192714">
    <property type="component" value="Unassembled WGS sequence"/>
</dbReference>
<evidence type="ECO:0000313" key="3">
    <source>
        <dbReference type="EMBL" id="OSG95607.1"/>
    </source>
</evidence>
<dbReference type="EMBL" id="LNKF01000002">
    <property type="protein sequence ID" value="OSG95607.1"/>
    <property type="molecule type" value="Genomic_DNA"/>
</dbReference>
<reference evidence="3 6" key="2">
    <citation type="journal article" date="2016" name="Sci. Rep.">
        <title>Evaluation of genetic diversity among strains of the human gut commensal Bifidobacterium adolescentis.</title>
        <authorList>
            <person name="Duranti S."/>
            <person name="Milani C."/>
            <person name="Lugli G.A."/>
            <person name="Mancabelli L."/>
            <person name="Turroni F."/>
            <person name="Ferrario C."/>
            <person name="Mangifesta M."/>
            <person name="Viappiani A."/>
            <person name="Sanchez B."/>
            <person name="Margolles A."/>
            <person name="van Sinderen D."/>
            <person name="Ventura M."/>
        </authorList>
    </citation>
    <scope>NUCLEOTIDE SEQUENCE [LARGE SCALE GENOMIC DNA]</scope>
    <source>
        <strain evidence="3 6">AD2-8</strain>
    </source>
</reference>
<dbReference type="EC" id="1.1.1.188" evidence="1"/>
<organism evidence="1 4">
    <name type="scientific">Bifidobacterium adolescentis</name>
    <dbReference type="NCBI Taxonomy" id="1680"/>
    <lineage>
        <taxon>Bacteria</taxon>
        <taxon>Bacillati</taxon>
        <taxon>Actinomycetota</taxon>
        <taxon>Actinomycetes</taxon>
        <taxon>Bifidobacteriales</taxon>
        <taxon>Bifidobacteriaceae</taxon>
        <taxon>Bifidobacterium</taxon>
    </lineage>
</organism>
<gene>
    <name evidence="3" type="ORF">AD0028_0847</name>
    <name evidence="2" type="ORF">B5789_0620</name>
    <name evidence="1" type="ORF">ERS852382_01630</name>
</gene>
<name>A0A173YXG0_BIFAD</name>
<evidence type="ECO:0000313" key="5">
    <source>
        <dbReference type="Proteomes" id="UP000192714"/>
    </source>
</evidence>
<reference evidence="1 4" key="1">
    <citation type="submission" date="2015-09" db="EMBL/GenBank/DDBJ databases">
        <authorList>
            <consortium name="Pathogen Informatics"/>
        </authorList>
    </citation>
    <scope>NUCLEOTIDE SEQUENCE [LARGE SCALE GENOMIC DNA]</scope>
    <source>
        <strain evidence="1 4">2789STDY5608824</strain>
    </source>
</reference>
<evidence type="ECO:0000313" key="2">
    <source>
        <dbReference type="EMBL" id="OQM58541.1"/>
    </source>
</evidence>
<dbReference type="EMBL" id="NAQF01000002">
    <property type="protein sequence ID" value="OQM58541.1"/>
    <property type="molecule type" value="Genomic_DNA"/>
</dbReference>
<reference evidence="2 5" key="3">
    <citation type="submission" date="2017-03" db="EMBL/GenBank/DDBJ databases">
        <title>Maternal inheritance of bifidobacteria.</title>
        <authorList>
            <person name="Lugli G.A."/>
            <person name="Duranti S."/>
            <person name="Milani C."/>
            <person name="Mancabelli L."/>
        </authorList>
    </citation>
    <scope>NUCLEOTIDE SEQUENCE [LARGE SCALE GENOMIC DNA]</scope>
    <source>
        <strain evidence="2 5">1892B</strain>
    </source>
</reference>
<proteinExistence type="predicted"/>
<dbReference type="GO" id="GO:0047017">
    <property type="term" value="F:prostaglandin F synthase activity"/>
    <property type="evidence" value="ECO:0007669"/>
    <property type="project" value="UniProtKB-EC"/>
</dbReference>
<dbReference type="AlphaFoldDB" id="A0A173YXG0"/>
<keyword evidence="1" id="KW-0560">Oxidoreductase</keyword>